<dbReference type="Proteomes" id="UP000002586">
    <property type="component" value="Chromosome"/>
</dbReference>
<comment type="catalytic activity">
    <reaction evidence="1">
        <text>ATP + protein L-histidine = ADP + protein N-phospho-L-histidine.</text>
        <dbReference type="EC" id="2.7.13.3"/>
    </reaction>
</comment>
<reference evidence="7 8" key="2">
    <citation type="journal article" date="2012" name="Int. J. Syst. Evol. Microbiol.">
        <title>Magnetococcus marinus gen. nov., sp. nov., a marine, magnetotactic bacterium that represents a novel lineage (Magnetococcaceae fam. nov.; Magnetococcales ord. nov.) at the base of the Alphaproteobacteria.</title>
        <authorList>
            <person name="Bazylinski D.A."/>
            <person name="Williams T.J."/>
            <person name="Lefevre C.T."/>
            <person name="Berg R.J."/>
            <person name="Zhang C.L."/>
            <person name="Bowser S.S."/>
            <person name="Dean A.J."/>
            <person name="Beveridge T.J."/>
        </authorList>
    </citation>
    <scope>NUCLEOTIDE SEQUENCE [LARGE SCALE GENOMIC DNA]</scope>
    <source>
        <strain evidence="8">ATCC BAA-1437 / JCM 17883 / MC-1</strain>
    </source>
</reference>
<reference evidence="8" key="1">
    <citation type="journal article" date="2009" name="Appl. Environ. Microbiol.">
        <title>Complete genome sequence of the chemolithoautotrophic marine magnetotactic coccus strain MC-1.</title>
        <authorList>
            <person name="Schubbe S."/>
            <person name="Williams T.J."/>
            <person name="Xie G."/>
            <person name="Kiss H.E."/>
            <person name="Brettin T.S."/>
            <person name="Martinez D."/>
            <person name="Ross C.A."/>
            <person name="Schuler D."/>
            <person name="Cox B.L."/>
            <person name="Nealson K.H."/>
            <person name="Bazylinski D.A."/>
        </authorList>
    </citation>
    <scope>NUCLEOTIDE SEQUENCE [LARGE SCALE GENOMIC DNA]</scope>
    <source>
        <strain evidence="8">ATCC BAA-1437 / JCM 17883 / MC-1</strain>
    </source>
</reference>
<evidence type="ECO:0000259" key="6">
    <source>
        <dbReference type="PROSITE" id="PS50113"/>
    </source>
</evidence>
<evidence type="ECO:0000259" key="4">
    <source>
        <dbReference type="PROSITE" id="PS50109"/>
    </source>
</evidence>
<feature type="domain" description="PAS" evidence="5">
    <location>
        <begin position="388"/>
        <end position="458"/>
    </location>
</feature>
<dbReference type="GO" id="GO:0004673">
    <property type="term" value="F:protein histidine kinase activity"/>
    <property type="evidence" value="ECO:0007669"/>
    <property type="project" value="UniProtKB-EC"/>
</dbReference>
<feature type="domain" description="PAC" evidence="6">
    <location>
        <begin position="461"/>
        <end position="513"/>
    </location>
</feature>
<name>A0L4N5_MAGMM</name>
<keyword evidence="8" id="KW-1185">Reference proteome</keyword>
<accession>A0L4N5</accession>
<evidence type="ECO:0000256" key="3">
    <source>
        <dbReference type="SAM" id="Phobius"/>
    </source>
</evidence>
<dbReference type="SMART" id="SM00091">
    <property type="entry name" value="PAS"/>
    <property type="match status" value="2"/>
</dbReference>
<dbReference type="PROSITE" id="PS50109">
    <property type="entry name" value="HIS_KIN"/>
    <property type="match status" value="1"/>
</dbReference>
<feature type="transmembrane region" description="Helical" evidence="3">
    <location>
        <begin position="187"/>
        <end position="209"/>
    </location>
</feature>
<evidence type="ECO:0000256" key="1">
    <source>
        <dbReference type="ARBA" id="ARBA00000085"/>
    </source>
</evidence>
<organism evidence="7 8">
    <name type="scientific">Magnetococcus marinus (strain ATCC BAA-1437 / JCM 17883 / MC-1)</name>
    <dbReference type="NCBI Taxonomy" id="156889"/>
    <lineage>
        <taxon>Bacteria</taxon>
        <taxon>Pseudomonadati</taxon>
        <taxon>Pseudomonadota</taxon>
        <taxon>Magnetococcia</taxon>
        <taxon>Magnetococcales</taxon>
        <taxon>Magnetococcaceae</taxon>
        <taxon>Magnetococcus</taxon>
    </lineage>
</organism>
<dbReference type="Gene3D" id="1.10.287.130">
    <property type="match status" value="1"/>
</dbReference>
<evidence type="ECO:0000313" key="8">
    <source>
        <dbReference type="Proteomes" id="UP000002586"/>
    </source>
</evidence>
<keyword evidence="3" id="KW-0472">Membrane</keyword>
<evidence type="ECO:0000259" key="5">
    <source>
        <dbReference type="PROSITE" id="PS50112"/>
    </source>
</evidence>
<dbReference type="PANTHER" id="PTHR43065">
    <property type="entry name" value="SENSOR HISTIDINE KINASE"/>
    <property type="match status" value="1"/>
</dbReference>
<keyword evidence="7" id="KW-0808">Transferase</keyword>
<dbReference type="InterPro" id="IPR005467">
    <property type="entry name" value="His_kinase_dom"/>
</dbReference>
<dbReference type="InterPro" id="IPR036890">
    <property type="entry name" value="HATPase_C_sf"/>
</dbReference>
<dbReference type="EC" id="2.7.13.3" evidence="2"/>
<dbReference type="Gene3D" id="3.30.565.10">
    <property type="entry name" value="Histidine kinase-like ATPase, C-terminal domain"/>
    <property type="match status" value="1"/>
</dbReference>
<sequence length="789" mass="88275" precursor="true">MSIRTQIVTLLLLFALLVAGLYGWVLNRHNNDALLFAADQKLGAAAALVAQILPVEYHDHIEGADSVSQKKYQSIVQNYNRLCQELKLDGMWSVLWLDKQPYLTSSTSRSLVLQQGDYPPFFAPHPHPELFSENTTTPDYRTITQKGVPLRMIQLPQLDKRGRLYIIGATLPLLPLQEALLETVSPALTLVLVFFTLLLLFGFLGSAWISQPLQQLVRLAPQQTARAALVMLERTGSPEVETLLASLNALSKDFTDQCALNRTYQHLSYAMDTSPIATAILDNRGRLLYANARFRAAAGGQELTQPGAHMDQFQLGFPAALDRSWRKHVSLSQPWAAEVETNVSGAASGYERVTITPFRNSNHAEHAILFTLQNVARRKKLEQELRHEINFQRVLMNTLPIPVFFKDTQGVFLGCNAAYCTLLGMAEWEIVGRTIFQILPNEAASFYHKKDNLVLQGGGLLDYEGYLRNSTGQERLLHLFTAPFHNADRSLAGLVAAIVDITDRVLFESKIMQMNADLELRVVERTRDLEESMESVQRLQRLLVETETMATLGTMVAGVAHEVNSPLGVGVMASSELQQEVAKFRKTYETEGISEEEFEGFIHRSEDLLGLTVTNLRRAGELLQNFKRVAVDQSDEAQHVFQLDEQIEAVLHALSYLFRKRAIQMRLECPKGLTIKSLPGAVSQIVTNLISNAIKHGFDVGMRGTITLTVKRHDQQIILDFYDDGKGMDQETQEKIFERFFTTQRGSGGSGLGMHIVQSLVVQKLRGSIHCESELGKGTRFVVTFPVEA</sequence>
<evidence type="ECO:0000256" key="2">
    <source>
        <dbReference type="ARBA" id="ARBA00012438"/>
    </source>
</evidence>
<dbReference type="PROSITE" id="PS50112">
    <property type="entry name" value="PAS"/>
    <property type="match status" value="1"/>
</dbReference>
<dbReference type="eggNOG" id="COG4191">
    <property type="taxonomic scope" value="Bacteria"/>
</dbReference>
<dbReference type="OrthoDB" id="7325042at2"/>
<dbReference type="InterPro" id="IPR000700">
    <property type="entry name" value="PAS-assoc_C"/>
</dbReference>
<dbReference type="STRING" id="156889.Mmc1_0402"/>
<dbReference type="SUPFAM" id="SSF55874">
    <property type="entry name" value="ATPase domain of HSP90 chaperone/DNA topoisomerase II/histidine kinase"/>
    <property type="match status" value="1"/>
</dbReference>
<dbReference type="Pfam" id="PF08448">
    <property type="entry name" value="PAS_4"/>
    <property type="match status" value="1"/>
</dbReference>
<dbReference type="NCBIfam" id="TIGR00229">
    <property type="entry name" value="sensory_box"/>
    <property type="match status" value="1"/>
</dbReference>
<dbReference type="KEGG" id="mgm:Mmc1_0402"/>
<dbReference type="PROSITE" id="PS50113">
    <property type="entry name" value="PAC"/>
    <property type="match status" value="1"/>
</dbReference>
<dbReference type="InterPro" id="IPR003594">
    <property type="entry name" value="HATPase_dom"/>
</dbReference>
<keyword evidence="3" id="KW-0812">Transmembrane</keyword>
<dbReference type="CDD" id="cd00075">
    <property type="entry name" value="HATPase"/>
    <property type="match status" value="1"/>
</dbReference>
<protein>
    <recommendedName>
        <fullName evidence="2">histidine kinase</fullName>
        <ecNumber evidence="2">2.7.13.3</ecNumber>
    </recommendedName>
</protein>
<dbReference type="SMART" id="SM00387">
    <property type="entry name" value="HATPase_c"/>
    <property type="match status" value="1"/>
</dbReference>
<dbReference type="AlphaFoldDB" id="A0L4N5"/>
<dbReference type="RefSeq" id="WP_011712098.1">
    <property type="nucleotide sequence ID" value="NC_008576.1"/>
</dbReference>
<dbReference type="Pfam" id="PF02518">
    <property type="entry name" value="HATPase_c"/>
    <property type="match status" value="1"/>
</dbReference>
<dbReference type="InterPro" id="IPR004358">
    <property type="entry name" value="Sig_transdc_His_kin-like_C"/>
</dbReference>
<dbReference type="InterPro" id="IPR013656">
    <property type="entry name" value="PAS_4"/>
</dbReference>
<gene>
    <name evidence="7" type="ordered locus">Mmc1_0402</name>
</gene>
<dbReference type="PANTHER" id="PTHR43065:SF47">
    <property type="match status" value="1"/>
</dbReference>
<evidence type="ECO:0000313" key="7">
    <source>
        <dbReference type="EMBL" id="ABK42928.1"/>
    </source>
</evidence>
<keyword evidence="3" id="KW-1133">Transmembrane helix</keyword>
<dbReference type="EMBL" id="CP000471">
    <property type="protein sequence ID" value="ABK42928.1"/>
    <property type="molecule type" value="Genomic_DNA"/>
</dbReference>
<proteinExistence type="predicted"/>
<dbReference type="Gene3D" id="3.30.450.20">
    <property type="entry name" value="PAS domain"/>
    <property type="match status" value="2"/>
</dbReference>
<keyword evidence="7" id="KW-0418">Kinase</keyword>
<dbReference type="SUPFAM" id="SSF55785">
    <property type="entry name" value="PYP-like sensor domain (PAS domain)"/>
    <property type="match status" value="2"/>
</dbReference>
<dbReference type="Pfam" id="PF13188">
    <property type="entry name" value="PAS_8"/>
    <property type="match status" value="1"/>
</dbReference>
<feature type="domain" description="Histidine kinase" evidence="4">
    <location>
        <begin position="558"/>
        <end position="789"/>
    </location>
</feature>
<dbReference type="PRINTS" id="PR00344">
    <property type="entry name" value="BCTRLSENSOR"/>
</dbReference>
<dbReference type="InterPro" id="IPR000014">
    <property type="entry name" value="PAS"/>
</dbReference>
<dbReference type="CDD" id="cd00130">
    <property type="entry name" value="PAS"/>
    <property type="match status" value="1"/>
</dbReference>
<dbReference type="InterPro" id="IPR035965">
    <property type="entry name" value="PAS-like_dom_sf"/>
</dbReference>
<dbReference type="HOGENOM" id="CLU_355559_0_0_5"/>